<evidence type="ECO:0000256" key="6">
    <source>
        <dbReference type="SAM" id="MobiDB-lite"/>
    </source>
</evidence>
<dbReference type="Proteomes" id="UP000729402">
    <property type="component" value="Unassembled WGS sequence"/>
</dbReference>
<dbReference type="AlphaFoldDB" id="A0A8J5SER1"/>
<organism evidence="7 8">
    <name type="scientific">Zizania palustris</name>
    <name type="common">Northern wild rice</name>
    <dbReference type="NCBI Taxonomy" id="103762"/>
    <lineage>
        <taxon>Eukaryota</taxon>
        <taxon>Viridiplantae</taxon>
        <taxon>Streptophyta</taxon>
        <taxon>Embryophyta</taxon>
        <taxon>Tracheophyta</taxon>
        <taxon>Spermatophyta</taxon>
        <taxon>Magnoliopsida</taxon>
        <taxon>Liliopsida</taxon>
        <taxon>Poales</taxon>
        <taxon>Poaceae</taxon>
        <taxon>BOP clade</taxon>
        <taxon>Oryzoideae</taxon>
        <taxon>Oryzeae</taxon>
        <taxon>Zizaniinae</taxon>
        <taxon>Zizania</taxon>
    </lineage>
</organism>
<evidence type="ECO:0000256" key="3">
    <source>
        <dbReference type="ARBA" id="ARBA00022741"/>
    </source>
</evidence>
<dbReference type="GO" id="GO:0042254">
    <property type="term" value="P:ribosome biogenesis"/>
    <property type="evidence" value="ECO:0007669"/>
    <property type="project" value="UniProtKB-KW"/>
</dbReference>
<evidence type="ECO:0000313" key="7">
    <source>
        <dbReference type="EMBL" id="KAG8064874.1"/>
    </source>
</evidence>
<protein>
    <recommendedName>
        <fullName evidence="9">Adenylate kinase</fullName>
    </recommendedName>
</protein>
<gene>
    <name evidence="7" type="ORF">GUJ93_ZPchr0004g38631</name>
</gene>
<dbReference type="InterPro" id="IPR020618">
    <property type="entry name" value="Adenyl_kinase_AK6"/>
</dbReference>
<sequence length="72" mass="7743">MAAGDGGGGARRTRPNVLVTGTSGTSKMTTCSLLADVVGLRHINIGNLVREKSLHDRWDEELQCHVINEDLV</sequence>
<dbReference type="PANTHER" id="PTHR12595">
    <property type="entry name" value="POS9-ACTIVATING FACTOR FAP7-RELATED"/>
    <property type="match status" value="1"/>
</dbReference>
<evidence type="ECO:0008006" key="9">
    <source>
        <dbReference type="Google" id="ProtNLM"/>
    </source>
</evidence>
<evidence type="ECO:0000313" key="8">
    <source>
        <dbReference type="Proteomes" id="UP000729402"/>
    </source>
</evidence>
<dbReference type="GO" id="GO:0016887">
    <property type="term" value="F:ATP hydrolysis activity"/>
    <property type="evidence" value="ECO:0007669"/>
    <property type="project" value="InterPro"/>
</dbReference>
<dbReference type="GO" id="GO:0005634">
    <property type="term" value="C:nucleus"/>
    <property type="evidence" value="ECO:0007669"/>
    <property type="project" value="TreeGrafter"/>
</dbReference>
<dbReference type="OrthoDB" id="1919427at2759"/>
<dbReference type="GO" id="GO:0005737">
    <property type="term" value="C:cytoplasm"/>
    <property type="evidence" value="ECO:0007669"/>
    <property type="project" value="TreeGrafter"/>
</dbReference>
<keyword evidence="8" id="KW-1185">Reference proteome</keyword>
<dbReference type="GO" id="GO:0004017">
    <property type="term" value="F:AMP kinase activity"/>
    <property type="evidence" value="ECO:0007669"/>
    <property type="project" value="InterPro"/>
</dbReference>
<evidence type="ECO:0000256" key="5">
    <source>
        <dbReference type="ARBA" id="ARBA00022840"/>
    </source>
</evidence>
<name>A0A8J5SER1_ZIZPA</name>
<reference evidence="7" key="2">
    <citation type="submission" date="2021-02" db="EMBL/GenBank/DDBJ databases">
        <authorList>
            <person name="Kimball J.A."/>
            <person name="Haas M.W."/>
            <person name="Macchietto M."/>
            <person name="Kono T."/>
            <person name="Duquette J."/>
            <person name="Shao M."/>
        </authorList>
    </citation>
    <scope>NUCLEOTIDE SEQUENCE</scope>
    <source>
        <tissue evidence="7">Fresh leaf tissue</tissue>
    </source>
</reference>
<keyword evidence="1" id="KW-0690">Ribosome biogenesis</keyword>
<proteinExistence type="predicted"/>
<dbReference type="EMBL" id="JAAALK010000285">
    <property type="protein sequence ID" value="KAG8064874.1"/>
    <property type="molecule type" value="Genomic_DNA"/>
</dbReference>
<evidence type="ECO:0000256" key="1">
    <source>
        <dbReference type="ARBA" id="ARBA00022517"/>
    </source>
</evidence>
<keyword evidence="5" id="KW-0067">ATP-binding</keyword>
<feature type="region of interest" description="Disordered" evidence="6">
    <location>
        <begin position="1"/>
        <end position="23"/>
    </location>
</feature>
<evidence type="ECO:0000256" key="2">
    <source>
        <dbReference type="ARBA" id="ARBA00022679"/>
    </source>
</evidence>
<accession>A0A8J5SER1</accession>
<reference evidence="7" key="1">
    <citation type="journal article" date="2021" name="bioRxiv">
        <title>Whole Genome Assembly and Annotation of Northern Wild Rice, Zizania palustris L., Supports a Whole Genome Duplication in the Zizania Genus.</title>
        <authorList>
            <person name="Haas M."/>
            <person name="Kono T."/>
            <person name="Macchietto M."/>
            <person name="Millas R."/>
            <person name="McGilp L."/>
            <person name="Shao M."/>
            <person name="Duquette J."/>
            <person name="Hirsch C.N."/>
            <person name="Kimball J."/>
        </authorList>
    </citation>
    <scope>NUCLEOTIDE SEQUENCE</scope>
    <source>
        <tissue evidence="7">Fresh leaf tissue</tissue>
    </source>
</reference>
<dbReference type="PANTHER" id="PTHR12595:SF0">
    <property type="entry name" value="ADENYLATE KINASE ISOENZYME 6"/>
    <property type="match status" value="1"/>
</dbReference>
<comment type="caution">
    <text evidence="7">The sequence shown here is derived from an EMBL/GenBank/DDBJ whole genome shotgun (WGS) entry which is preliminary data.</text>
</comment>
<keyword evidence="4" id="KW-0418">Kinase</keyword>
<evidence type="ECO:0000256" key="4">
    <source>
        <dbReference type="ARBA" id="ARBA00022777"/>
    </source>
</evidence>
<keyword evidence="2" id="KW-0808">Transferase</keyword>
<keyword evidence="3" id="KW-0547">Nucleotide-binding</keyword>
<dbReference type="GO" id="GO:0005524">
    <property type="term" value="F:ATP binding"/>
    <property type="evidence" value="ECO:0007669"/>
    <property type="project" value="UniProtKB-KW"/>
</dbReference>
<feature type="compositionally biased region" description="Gly residues" evidence="6">
    <location>
        <begin position="1"/>
        <end position="10"/>
    </location>
</feature>